<comment type="caution">
    <text evidence="1">The sequence shown here is derived from an EMBL/GenBank/DDBJ whole genome shotgun (WGS) entry which is preliminary data.</text>
</comment>
<dbReference type="AlphaFoldDB" id="A0A8I1DZH2"/>
<name>A0A8I1DZH2_9PSED</name>
<dbReference type="EMBL" id="JAEILH010000002">
    <property type="protein sequence ID" value="MBI6622441.1"/>
    <property type="molecule type" value="Genomic_DNA"/>
</dbReference>
<dbReference type="RefSeq" id="WP_184316056.1">
    <property type="nucleotide sequence ID" value="NZ_JAEILH010000002.1"/>
</dbReference>
<gene>
    <name evidence="1" type="ORF">YA0853_02005</name>
</gene>
<sequence>MKAQVVQECLQPGATLSSVAIAHDINANVICKWMPLYRD</sequence>
<proteinExistence type="predicted"/>
<dbReference type="Proteomes" id="UP000645865">
    <property type="component" value="Unassembled WGS sequence"/>
</dbReference>
<dbReference type="Pfam" id="PF01527">
    <property type="entry name" value="HTH_Tnp_1"/>
    <property type="match status" value="1"/>
</dbReference>
<accession>A0A8I1DZH2</accession>
<dbReference type="SUPFAM" id="SSF48295">
    <property type="entry name" value="TrpR-like"/>
    <property type="match status" value="1"/>
</dbReference>
<protein>
    <submittedName>
        <fullName evidence="1">Transposase</fullName>
    </submittedName>
</protein>
<dbReference type="GO" id="GO:0043565">
    <property type="term" value="F:sequence-specific DNA binding"/>
    <property type="evidence" value="ECO:0007669"/>
    <property type="project" value="InterPro"/>
</dbReference>
<dbReference type="InterPro" id="IPR002514">
    <property type="entry name" value="Transposase_8"/>
</dbReference>
<evidence type="ECO:0000313" key="2">
    <source>
        <dbReference type="Proteomes" id="UP000645865"/>
    </source>
</evidence>
<dbReference type="GO" id="GO:0006313">
    <property type="term" value="P:DNA transposition"/>
    <property type="evidence" value="ECO:0007669"/>
    <property type="project" value="InterPro"/>
</dbReference>
<organism evidence="1 2">
    <name type="scientific">Pseudomonas rhodesiae</name>
    <dbReference type="NCBI Taxonomy" id="76760"/>
    <lineage>
        <taxon>Bacteria</taxon>
        <taxon>Pseudomonadati</taxon>
        <taxon>Pseudomonadota</taxon>
        <taxon>Gammaproteobacteria</taxon>
        <taxon>Pseudomonadales</taxon>
        <taxon>Pseudomonadaceae</taxon>
        <taxon>Pseudomonas</taxon>
    </lineage>
</organism>
<reference evidence="1" key="1">
    <citation type="submission" date="2020-12" db="EMBL/GenBank/DDBJ databases">
        <title>Comparative genomic insights into the epidemiology and virulence of plant pathogenic Pseudomonads from Turkey.</title>
        <authorList>
            <person name="Dillon M."/>
            <person name="Ruiz-Bedoya T."/>
            <person name="Bendalovic-Torma C."/>
            <person name="Guttman K.M."/>
            <person name="Kwak H."/>
            <person name="Middleton M.A."/>
            <person name="Wang P.W."/>
            <person name="Horuz S."/>
            <person name="Aysan Y."/>
            <person name="Guttman D.S."/>
        </authorList>
    </citation>
    <scope>NUCLEOTIDE SEQUENCE</scope>
    <source>
        <strain evidence="1">S5_IA_3a</strain>
    </source>
</reference>
<dbReference type="GO" id="GO:0004803">
    <property type="term" value="F:transposase activity"/>
    <property type="evidence" value="ECO:0007669"/>
    <property type="project" value="InterPro"/>
</dbReference>
<evidence type="ECO:0000313" key="1">
    <source>
        <dbReference type="EMBL" id="MBI6622441.1"/>
    </source>
</evidence>
<dbReference type="InterPro" id="IPR010921">
    <property type="entry name" value="Trp_repressor/repl_initiator"/>
</dbReference>